<reference evidence="2" key="1">
    <citation type="submission" date="2021-05" db="EMBL/GenBank/DDBJ databases">
        <title>The genome of the haptophyte Pavlova lutheri (Diacronema luteri, Pavlovales) - a model for lipid biosynthesis in eukaryotic algae.</title>
        <authorList>
            <person name="Hulatt C.J."/>
            <person name="Posewitz M.C."/>
        </authorList>
    </citation>
    <scope>NUCLEOTIDE SEQUENCE</scope>
    <source>
        <strain evidence="2">NIVA-4/92</strain>
    </source>
</reference>
<proteinExistence type="predicted"/>
<name>A0A8J5XQE1_DIALT</name>
<keyword evidence="3" id="KW-1185">Reference proteome</keyword>
<accession>A0A8J5XQE1</accession>
<evidence type="ECO:0000313" key="2">
    <source>
        <dbReference type="EMBL" id="KAG8463570.1"/>
    </source>
</evidence>
<gene>
    <name evidence="2" type="ORF">KFE25_003843</name>
</gene>
<sequence>MVGPAQPMIKEMASRIYIKPVPYALDDVDPKERFITSTGAQFSRRDGAQARPTRRTPADFTGRPLPYALDAMKPGGSSYTTSSSEAYIERDLNVARPAKLANKDFVGRPLPYARDDGVDEADAALKFKKKENRFTQGRPLPYALDEHKPSEAYSTSSGEQYIERDLKQARAAQRVTHDQPYNIVTLTDRPVWKDLNWRWKYD</sequence>
<comment type="caution">
    <text evidence="2">The sequence shown here is derived from an EMBL/GenBank/DDBJ whole genome shotgun (WGS) entry which is preliminary data.</text>
</comment>
<dbReference type="EMBL" id="JAGTXO010000015">
    <property type="protein sequence ID" value="KAG8463570.1"/>
    <property type="molecule type" value="Genomic_DNA"/>
</dbReference>
<organism evidence="2 3">
    <name type="scientific">Diacronema lutheri</name>
    <name type="common">Unicellular marine alga</name>
    <name type="synonym">Monochrysis lutheri</name>
    <dbReference type="NCBI Taxonomy" id="2081491"/>
    <lineage>
        <taxon>Eukaryota</taxon>
        <taxon>Haptista</taxon>
        <taxon>Haptophyta</taxon>
        <taxon>Pavlovophyceae</taxon>
        <taxon>Pavlovales</taxon>
        <taxon>Pavlovaceae</taxon>
        <taxon>Diacronema</taxon>
    </lineage>
</organism>
<feature type="region of interest" description="Disordered" evidence="1">
    <location>
        <begin position="36"/>
        <end position="60"/>
    </location>
</feature>
<evidence type="ECO:0000313" key="3">
    <source>
        <dbReference type="Proteomes" id="UP000751190"/>
    </source>
</evidence>
<evidence type="ECO:0000256" key="1">
    <source>
        <dbReference type="SAM" id="MobiDB-lite"/>
    </source>
</evidence>
<protein>
    <submittedName>
        <fullName evidence="2">Uncharacterized protein</fullName>
    </submittedName>
</protein>
<dbReference type="OrthoDB" id="10407915at2759"/>
<dbReference type="Proteomes" id="UP000751190">
    <property type="component" value="Unassembled WGS sequence"/>
</dbReference>
<dbReference type="AlphaFoldDB" id="A0A8J5XQE1"/>